<dbReference type="GO" id="GO:0010008">
    <property type="term" value="C:endosome membrane"/>
    <property type="evidence" value="ECO:0007669"/>
    <property type="project" value="TreeGrafter"/>
</dbReference>
<evidence type="ECO:0000256" key="1">
    <source>
        <dbReference type="SAM" id="MobiDB-lite"/>
    </source>
</evidence>
<reference evidence="3" key="1">
    <citation type="submission" date="2019-06" db="EMBL/GenBank/DDBJ databases">
        <authorList>
            <consortium name="Wellcome Sanger Institute Data Sharing"/>
        </authorList>
    </citation>
    <scope>NUCLEOTIDE SEQUENCE [LARGE SCALE GENOMIC DNA]</scope>
</reference>
<evidence type="ECO:0008006" key="5">
    <source>
        <dbReference type="Google" id="ProtNLM"/>
    </source>
</evidence>
<keyword evidence="4" id="KW-1185">Reference proteome</keyword>
<dbReference type="PANTHER" id="PTHR28673">
    <property type="entry name" value="TRANSMEMBRANE PROTEIN 108"/>
    <property type="match status" value="1"/>
</dbReference>
<name>A0A667ZXJ1_9TELE</name>
<feature type="compositionally biased region" description="Low complexity" evidence="1">
    <location>
        <begin position="260"/>
        <end position="276"/>
    </location>
</feature>
<dbReference type="Proteomes" id="UP000472263">
    <property type="component" value="Chromosome 20"/>
</dbReference>
<keyword evidence="2" id="KW-0472">Membrane</keyword>
<dbReference type="GO" id="GO:0008090">
    <property type="term" value="P:retrograde axonal transport"/>
    <property type="evidence" value="ECO:0007669"/>
    <property type="project" value="TreeGrafter"/>
</dbReference>
<feature type="compositionally biased region" description="Polar residues" evidence="1">
    <location>
        <begin position="351"/>
        <end position="373"/>
    </location>
</feature>
<accession>A0A667ZXJ1</accession>
<dbReference type="GO" id="GO:0097106">
    <property type="term" value="P:postsynaptic density organization"/>
    <property type="evidence" value="ECO:0007669"/>
    <property type="project" value="TreeGrafter"/>
</dbReference>
<feature type="compositionally biased region" description="Polar residues" evidence="1">
    <location>
        <begin position="147"/>
        <end position="163"/>
    </location>
</feature>
<dbReference type="Ensembl" id="ENSMMDT00005038406.1">
    <property type="protein sequence ID" value="ENSMMDP00005037611.1"/>
    <property type="gene ID" value="ENSMMDG00005017526.1"/>
</dbReference>
<dbReference type="InterPro" id="IPR031508">
    <property type="entry name" value="TMEM108"/>
</dbReference>
<dbReference type="GO" id="GO:0014069">
    <property type="term" value="C:postsynaptic density"/>
    <property type="evidence" value="ECO:0007669"/>
    <property type="project" value="TreeGrafter"/>
</dbReference>
<feature type="compositionally biased region" description="Polar residues" evidence="1">
    <location>
        <begin position="125"/>
        <end position="139"/>
    </location>
</feature>
<feature type="region of interest" description="Disordered" evidence="1">
    <location>
        <begin position="316"/>
        <end position="463"/>
    </location>
</feature>
<organism evidence="3 4">
    <name type="scientific">Myripristis murdjan</name>
    <name type="common">pinecone soldierfish</name>
    <dbReference type="NCBI Taxonomy" id="586833"/>
    <lineage>
        <taxon>Eukaryota</taxon>
        <taxon>Metazoa</taxon>
        <taxon>Chordata</taxon>
        <taxon>Craniata</taxon>
        <taxon>Vertebrata</taxon>
        <taxon>Euteleostomi</taxon>
        <taxon>Actinopterygii</taxon>
        <taxon>Neopterygii</taxon>
        <taxon>Teleostei</taxon>
        <taxon>Neoteleostei</taxon>
        <taxon>Acanthomorphata</taxon>
        <taxon>Holocentriformes</taxon>
        <taxon>Holocentridae</taxon>
        <taxon>Myripristis</taxon>
    </lineage>
</organism>
<dbReference type="GO" id="GO:0005769">
    <property type="term" value="C:early endosome"/>
    <property type="evidence" value="ECO:0007669"/>
    <property type="project" value="TreeGrafter"/>
</dbReference>
<keyword evidence="2" id="KW-1133">Transmembrane helix</keyword>
<feature type="transmembrane region" description="Helical" evidence="2">
    <location>
        <begin position="481"/>
        <end position="503"/>
    </location>
</feature>
<feature type="compositionally biased region" description="Polar residues" evidence="1">
    <location>
        <begin position="173"/>
        <end position="184"/>
    </location>
</feature>
<dbReference type="GO" id="GO:0097484">
    <property type="term" value="P:dendrite extension"/>
    <property type="evidence" value="ECO:0007669"/>
    <property type="project" value="TreeGrafter"/>
</dbReference>
<feature type="compositionally biased region" description="Low complexity" evidence="1">
    <location>
        <begin position="321"/>
        <end position="336"/>
    </location>
</feature>
<gene>
    <name evidence="3" type="primary">tmem108</name>
</gene>
<dbReference type="InParanoid" id="A0A667ZXJ1"/>
<feature type="compositionally biased region" description="Low complexity" evidence="1">
    <location>
        <begin position="185"/>
        <end position="197"/>
    </location>
</feature>
<dbReference type="Pfam" id="PF15759">
    <property type="entry name" value="TMEM108"/>
    <property type="match status" value="1"/>
</dbReference>
<feature type="region of interest" description="Disordered" evidence="1">
    <location>
        <begin position="115"/>
        <end position="294"/>
    </location>
</feature>
<dbReference type="AlphaFoldDB" id="A0A667ZXJ1"/>
<evidence type="ECO:0000256" key="2">
    <source>
        <dbReference type="SAM" id="Phobius"/>
    </source>
</evidence>
<dbReference type="GO" id="GO:1904115">
    <property type="term" value="C:axon cytoplasm"/>
    <property type="evidence" value="ECO:0007669"/>
    <property type="project" value="GOC"/>
</dbReference>
<dbReference type="GeneTree" id="ENSGT00390000000626"/>
<evidence type="ECO:0000313" key="4">
    <source>
        <dbReference type="Proteomes" id="UP000472263"/>
    </source>
</evidence>
<sequence>MIITLVQSGSLLIISLPRSRSVGVLAFLALPVGLVSSAQELYLGQTSQDSVSMAATQSSPLTAPILSHLDWHKEGSSSGEWPPKGASHPTNIILRTVALPSQGWLHTTQIPHSLSLASEDPPIHNANTVSPNTVSTASTKPGHVTGSGVSQPQEPGSDVVNQSHMHKLVRASQAHNPDTVSINQASSSPKSPSLAAPHIEEQSAARGAPDSLAPVSSSASERERGDTLGLGLSTPQAPAHHVEPQKLSMEEPTDPSQQYVPQLQPSSLTSSSVDTDPALGLTLSEHGTPELAPPHTITVREAHLGINEPPTMELVAEPEGESVSPVESPPQSLTSPVPTPPSASTVALEPSPNTHHNPTAIPSNHSIPNNTTVEEAGGRDVPLTPLPPQGNGTDSAPLGHWQGNVTTDRGLLSNGNSAEEPSSQANSSSPNSLDPPSDSGNFLNRLVPATTHDPWVPGNTSDPTLNSPLSRATICLSKMDIVWIVLAISVPVSSCSVLLTVCCMRRKKKSSSQENNLSYWNNAITMDYFSRHAVELPREIHTLESEHDTCLPPNGDYSGSSVVLVNPFCQETLFINRDKACDI</sequence>
<keyword evidence="2" id="KW-0812">Transmembrane</keyword>
<feature type="compositionally biased region" description="Low complexity" evidence="1">
    <location>
        <begin position="417"/>
        <end position="439"/>
    </location>
</feature>
<protein>
    <recommendedName>
        <fullName evidence="5">Transmembrane protein 108</fullName>
    </recommendedName>
</protein>
<evidence type="ECO:0000313" key="3">
    <source>
        <dbReference type="Ensembl" id="ENSMMDP00005037611.1"/>
    </source>
</evidence>
<reference evidence="3" key="3">
    <citation type="submission" date="2025-09" db="UniProtKB">
        <authorList>
            <consortium name="Ensembl"/>
        </authorList>
    </citation>
    <scope>IDENTIFICATION</scope>
</reference>
<dbReference type="FunCoup" id="A0A667ZXJ1">
    <property type="interactions" value="16"/>
</dbReference>
<dbReference type="PANTHER" id="PTHR28673:SF1">
    <property type="entry name" value="TRANSMEMBRANE PROTEIN 108"/>
    <property type="match status" value="1"/>
</dbReference>
<proteinExistence type="predicted"/>
<reference evidence="3" key="2">
    <citation type="submission" date="2025-08" db="UniProtKB">
        <authorList>
            <consortium name="Ensembl"/>
        </authorList>
    </citation>
    <scope>IDENTIFICATION</scope>
</reference>